<gene>
    <name evidence="1" type="ORF">EV182_008894</name>
</gene>
<sequence>MSINNLEYSSIERTALDDWESLIYLICWIGTFGIDGRQKRENENLPIKSWVENDLGKIAYLKRSHLHTSVIFKFLILDNFHPEVDSGNALFGLAHDLHKTLFDNEQCEEAAR</sequence>
<accession>A0ACC1H7R8</accession>
<evidence type="ECO:0000313" key="2">
    <source>
        <dbReference type="Proteomes" id="UP001145114"/>
    </source>
</evidence>
<reference evidence="1" key="1">
    <citation type="submission" date="2022-06" db="EMBL/GenBank/DDBJ databases">
        <title>Phylogenomic reconstructions and comparative analyses of Kickxellomycotina fungi.</title>
        <authorList>
            <person name="Reynolds N.K."/>
            <person name="Stajich J.E."/>
            <person name="Barry K."/>
            <person name="Grigoriev I.V."/>
            <person name="Crous P."/>
            <person name="Smith M.E."/>
        </authorList>
    </citation>
    <scope>NUCLEOTIDE SEQUENCE</scope>
    <source>
        <strain evidence="1">RSA 2271</strain>
    </source>
</reference>
<protein>
    <submittedName>
        <fullName evidence="1">Uncharacterized protein</fullName>
    </submittedName>
</protein>
<name>A0ACC1H7R8_9FUNG</name>
<proteinExistence type="predicted"/>
<evidence type="ECO:0000313" key="1">
    <source>
        <dbReference type="EMBL" id="KAJ1669148.1"/>
    </source>
</evidence>
<feature type="non-terminal residue" evidence="1">
    <location>
        <position position="112"/>
    </location>
</feature>
<dbReference type="Proteomes" id="UP001145114">
    <property type="component" value="Unassembled WGS sequence"/>
</dbReference>
<dbReference type="EMBL" id="JAMZIH010010148">
    <property type="protein sequence ID" value="KAJ1669148.1"/>
    <property type="molecule type" value="Genomic_DNA"/>
</dbReference>
<keyword evidence="2" id="KW-1185">Reference proteome</keyword>
<comment type="caution">
    <text evidence="1">The sequence shown here is derived from an EMBL/GenBank/DDBJ whole genome shotgun (WGS) entry which is preliminary data.</text>
</comment>
<organism evidence="1 2">
    <name type="scientific">Spiromyces aspiralis</name>
    <dbReference type="NCBI Taxonomy" id="68401"/>
    <lineage>
        <taxon>Eukaryota</taxon>
        <taxon>Fungi</taxon>
        <taxon>Fungi incertae sedis</taxon>
        <taxon>Zoopagomycota</taxon>
        <taxon>Kickxellomycotina</taxon>
        <taxon>Kickxellomycetes</taxon>
        <taxon>Kickxellales</taxon>
        <taxon>Kickxellaceae</taxon>
        <taxon>Spiromyces</taxon>
    </lineage>
</organism>